<reference evidence="2" key="1">
    <citation type="submission" date="2020-02" db="EMBL/GenBank/DDBJ databases">
        <authorList>
            <person name="Meier V. D."/>
        </authorList>
    </citation>
    <scope>NUCLEOTIDE SEQUENCE</scope>
    <source>
        <strain evidence="2">AVDCRST_MAG45</strain>
    </source>
</reference>
<protein>
    <submittedName>
        <fullName evidence="2">Uncharacterized protein</fullName>
    </submittedName>
</protein>
<dbReference type="AlphaFoldDB" id="A0A6J4TBB9"/>
<feature type="compositionally biased region" description="Basic and acidic residues" evidence="1">
    <location>
        <begin position="26"/>
        <end position="42"/>
    </location>
</feature>
<gene>
    <name evidence="2" type="ORF">AVDCRST_MAG45-2364</name>
</gene>
<sequence>MAGEQAQLDAEVVRGGLRTGGAPRMRRPERPDATAWRRERVENFTPAS</sequence>
<dbReference type="EMBL" id="CADCVU010000204">
    <property type="protein sequence ID" value="CAA9518739.1"/>
    <property type="molecule type" value="Genomic_DNA"/>
</dbReference>
<feature type="region of interest" description="Disordered" evidence="1">
    <location>
        <begin position="1"/>
        <end position="48"/>
    </location>
</feature>
<evidence type="ECO:0000313" key="2">
    <source>
        <dbReference type="EMBL" id="CAA9518739.1"/>
    </source>
</evidence>
<organism evidence="2">
    <name type="scientific">uncultured Solirubrobacterales bacterium</name>
    <dbReference type="NCBI Taxonomy" id="768556"/>
    <lineage>
        <taxon>Bacteria</taxon>
        <taxon>Bacillati</taxon>
        <taxon>Actinomycetota</taxon>
        <taxon>Thermoleophilia</taxon>
        <taxon>Solirubrobacterales</taxon>
        <taxon>environmental samples</taxon>
    </lineage>
</organism>
<proteinExistence type="predicted"/>
<accession>A0A6J4TBB9</accession>
<evidence type="ECO:0000256" key="1">
    <source>
        <dbReference type="SAM" id="MobiDB-lite"/>
    </source>
</evidence>
<name>A0A6J4TBB9_9ACTN</name>